<sequence length="93" mass="9904">MQGFYLPFAMLALHLMLGQSIMEPAIGILVGHLQYFFSSIYPRAGGSNLLGTPQWLINAVARSGIGTVNPAEVTAPMGAAARAFQGRGRRLAD</sequence>
<dbReference type="Pfam" id="PF04511">
    <property type="entry name" value="DER1"/>
    <property type="match status" value="1"/>
</dbReference>
<evidence type="ECO:0000256" key="1">
    <source>
        <dbReference type="ARBA" id="ARBA00004477"/>
    </source>
</evidence>
<dbReference type="AlphaFoldDB" id="A0A061RBD6"/>
<keyword evidence="6" id="KW-0472">Membrane</keyword>
<accession>A0A061RBD6</accession>
<evidence type="ECO:0000313" key="8">
    <source>
        <dbReference type="EMBL" id="JAC70262.1"/>
    </source>
</evidence>
<keyword evidence="5" id="KW-1133">Transmembrane helix</keyword>
<keyword evidence="4" id="KW-0256">Endoplasmic reticulum</keyword>
<protein>
    <submittedName>
        <fullName evidence="8">Derlin-1</fullName>
    </submittedName>
</protein>
<organism evidence="8">
    <name type="scientific">Tetraselmis sp. GSL018</name>
    <dbReference type="NCBI Taxonomy" id="582737"/>
    <lineage>
        <taxon>Eukaryota</taxon>
        <taxon>Viridiplantae</taxon>
        <taxon>Chlorophyta</taxon>
        <taxon>core chlorophytes</taxon>
        <taxon>Chlorodendrophyceae</taxon>
        <taxon>Chlorodendrales</taxon>
        <taxon>Chlorodendraceae</taxon>
        <taxon>Tetraselmis</taxon>
    </lineage>
</organism>
<name>A0A061RBD6_9CHLO</name>
<evidence type="ECO:0000256" key="2">
    <source>
        <dbReference type="ARBA" id="ARBA00008917"/>
    </source>
</evidence>
<gene>
    <name evidence="8" type="ORF">TSPGSL018_4539</name>
</gene>
<feature type="chain" id="PRO_5001605503" evidence="7">
    <location>
        <begin position="19"/>
        <end position="93"/>
    </location>
</feature>
<evidence type="ECO:0000256" key="6">
    <source>
        <dbReference type="ARBA" id="ARBA00023136"/>
    </source>
</evidence>
<feature type="signal peptide" evidence="7">
    <location>
        <begin position="1"/>
        <end position="18"/>
    </location>
</feature>
<dbReference type="InterPro" id="IPR007599">
    <property type="entry name" value="DER1"/>
</dbReference>
<dbReference type="GO" id="GO:0006950">
    <property type="term" value="P:response to stress"/>
    <property type="evidence" value="ECO:0007669"/>
    <property type="project" value="UniProtKB-ARBA"/>
</dbReference>
<dbReference type="GO" id="GO:0005789">
    <property type="term" value="C:endoplasmic reticulum membrane"/>
    <property type="evidence" value="ECO:0007669"/>
    <property type="project" value="UniProtKB-SubCell"/>
</dbReference>
<dbReference type="PANTHER" id="PTHR11009">
    <property type="entry name" value="DER1-LIKE PROTEIN, DERLIN"/>
    <property type="match status" value="1"/>
</dbReference>
<evidence type="ECO:0000256" key="4">
    <source>
        <dbReference type="ARBA" id="ARBA00022824"/>
    </source>
</evidence>
<keyword evidence="7" id="KW-0732">Signal</keyword>
<proteinExistence type="inferred from homology"/>
<keyword evidence="3" id="KW-0812">Transmembrane</keyword>
<evidence type="ECO:0000256" key="7">
    <source>
        <dbReference type="SAM" id="SignalP"/>
    </source>
</evidence>
<evidence type="ECO:0000256" key="3">
    <source>
        <dbReference type="ARBA" id="ARBA00022692"/>
    </source>
</evidence>
<comment type="similarity">
    <text evidence="2">Belongs to the derlin family.</text>
</comment>
<dbReference type="EMBL" id="GBEZ01015942">
    <property type="protein sequence ID" value="JAC70262.1"/>
    <property type="molecule type" value="Transcribed_RNA"/>
</dbReference>
<reference evidence="8" key="1">
    <citation type="submission" date="2014-05" db="EMBL/GenBank/DDBJ databases">
        <title>The transcriptome of the halophilic microalga Tetraselmis sp. GSL018 isolated from the Great Salt Lake, Utah.</title>
        <authorList>
            <person name="Jinkerson R.E."/>
            <person name="D'Adamo S."/>
            <person name="Posewitz M.C."/>
        </authorList>
    </citation>
    <scope>NUCLEOTIDE SEQUENCE</scope>
    <source>
        <strain evidence="8">GSL018</strain>
    </source>
</reference>
<comment type="subcellular location">
    <subcellularLocation>
        <location evidence="1">Endoplasmic reticulum membrane</location>
        <topology evidence="1">Multi-pass membrane protein</topology>
    </subcellularLocation>
</comment>
<evidence type="ECO:0000256" key="5">
    <source>
        <dbReference type="ARBA" id="ARBA00022989"/>
    </source>
</evidence>